<dbReference type="PIRSF" id="PIRSF037442">
    <property type="entry name" value="UCP037442_abhydr"/>
    <property type="match status" value="1"/>
</dbReference>
<name>A0A1X7MTP8_9MICO</name>
<proteinExistence type="inferred from homology"/>
<feature type="domain" description="AB hydrolase-1" evidence="4">
    <location>
        <begin position="25"/>
        <end position="276"/>
    </location>
</feature>
<dbReference type="AlphaFoldDB" id="A0A1X7MTP8"/>
<feature type="region of interest" description="Disordered" evidence="3">
    <location>
        <begin position="128"/>
        <end position="157"/>
    </location>
</feature>
<comment type="similarity">
    <text evidence="1">Belongs to the peptidase S33 family.</text>
</comment>
<protein>
    <submittedName>
        <fullName evidence="5">Predicted alpha/beta hydrolase</fullName>
    </submittedName>
</protein>
<dbReference type="SUPFAM" id="SSF53474">
    <property type="entry name" value="alpha/beta-Hydrolases"/>
    <property type="match status" value="1"/>
</dbReference>
<dbReference type="PANTHER" id="PTHR43248:SF3">
    <property type="entry name" value="AB HYDROLASE-1 DOMAIN-CONTAINING PROTEIN"/>
    <property type="match status" value="1"/>
</dbReference>
<dbReference type="Gene3D" id="3.40.50.1820">
    <property type="entry name" value="alpha/beta hydrolase"/>
    <property type="match status" value="1"/>
</dbReference>
<evidence type="ECO:0000313" key="6">
    <source>
        <dbReference type="Proteomes" id="UP000193711"/>
    </source>
</evidence>
<dbReference type="RefSeq" id="WP_085474668.1">
    <property type="nucleotide sequence ID" value="NZ_FXBM01000001.1"/>
</dbReference>
<dbReference type="Pfam" id="PF12697">
    <property type="entry name" value="Abhydrolase_6"/>
    <property type="match status" value="1"/>
</dbReference>
<dbReference type="InterPro" id="IPR000073">
    <property type="entry name" value="AB_hydrolase_1"/>
</dbReference>
<evidence type="ECO:0000313" key="5">
    <source>
        <dbReference type="EMBL" id="SMH28183.1"/>
    </source>
</evidence>
<dbReference type="InterPro" id="IPR051601">
    <property type="entry name" value="Serine_prot/Carboxylest_S33"/>
</dbReference>
<evidence type="ECO:0000256" key="3">
    <source>
        <dbReference type="SAM" id="MobiDB-lite"/>
    </source>
</evidence>
<dbReference type="Proteomes" id="UP000193711">
    <property type="component" value="Unassembled WGS sequence"/>
</dbReference>
<keyword evidence="6" id="KW-1185">Reference proteome</keyword>
<dbReference type="InterPro" id="IPR029058">
    <property type="entry name" value="AB_hydrolase_fold"/>
</dbReference>
<evidence type="ECO:0000256" key="1">
    <source>
        <dbReference type="ARBA" id="ARBA00010088"/>
    </source>
</evidence>
<dbReference type="GO" id="GO:0016787">
    <property type="term" value="F:hydrolase activity"/>
    <property type="evidence" value="ECO:0007669"/>
    <property type="project" value="UniProtKB-KW"/>
</dbReference>
<reference evidence="6" key="1">
    <citation type="submission" date="2017-04" db="EMBL/GenBank/DDBJ databases">
        <authorList>
            <person name="Varghese N."/>
            <person name="Submissions S."/>
        </authorList>
    </citation>
    <scope>NUCLEOTIDE SEQUENCE [LARGE SCALE GENOMIC DNA]</scope>
    <source>
        <strain evidence="6">VKM Ac-2121</strain>
    </source>
</reference>
<accession>A0A1X7MTP8</accession>
<keyword evidence="2 5" id="KW-0378">Hydrolase</keyword>
<dbReference type="InterPro" id="IPR017208">
    <property type="entry name" value="UCP037442_abhydr"/>
</dbReference>
<evidence type="ECO:0000259" key="4">
    <source>
        <dbReference type="Pfam" id="PF12697"/>
    </source>
</evidence>
<evidence type="ECO:0000256" key="2">
    <source>
        <dbReference type="ARBA" id="ARBA00022801"/>
    </source>
</evidence>
<gene>
    <name evidence="5" type="ORF">SAMN06295885_0104</name>
</gene>
<dbReference type="OrthoDB" id="4536625at2"/>
<dbReference type="PANTHER" id="PTHR43248">
    <property type="entry name" value="2-SUCCINYL-6-HYDROXY-2,4-CYCLOHEXADIENE-1-CARBOXYLATE SYNTHASE"/>
    <property type="match status" value="1"/>
</dbReference>
<dbReference type="EMBL" id="FXBM01000001">
    <property type="protein sequence ID" value="SMH28183.1"/>
    <property type="molecule type" value="Genomic_DNA"/>
</dbReference>
<dbReference type="STRING" id="1891671.SAMN06295885_0104"/>
<feature type="compositionally biased region" description="Basic residues" evidence="3">
    <location>
        <begin position="142"/>
        <end position="157"/>
    </location>
</feature>
<organism evidence="5 6">
    <name type="scientific">Rathayibacter oskolensis</name>
    <dbReference type="NCBI Taxonomy" id="1891671"/>
    <lineage>
        <taxon>Bacteria</taxon>
        <taxon>Bacillati</taxon>
        <taxon>Actinomycetota</taxon>
        <taxon>Actinomycetes</taxon>
        <taxon>Micrococcales</taxon>
        <taxon>Microbacteriaceae</taxon>
        <taxon>Rathayibacter</taxon>
    </lineage>
</organism>
<sequence length="298" mass="32019">MTAEPTPQPRPVTVEYGVPSEGATLVFLPALGVPLAFYDPLLTHWADRGRRIVAVEMRGMPSSTPRDLRRAPFGYRHLVRHDLPAVLELVGSEGPVVVVGHSLGGQVALLAAASGAISPDGVVTLAAGTSSVPRDSAPGRRSPGRRSPRRRSPRRRVQRGLQIAIVRATAAVLGYWPGHRLGFAGRQPRALMRDWAFEARHGRYRLHGDDTDYETALAFLRPPALLVAVEGDPLVPAGAVAHLAARLPPTAESISVRAGSTDHFLWARRQPGLVVDAVEDWLTDLGLSRSSGGSTRPE</sequence>